<sequence length="430" mass="45480">MDLGVALRGDPVSPHPGSSVLRHRGVVRLGGLRSLRRDSSVLRVRGGVLAVGGLPSPRPDLSVPKDLGVAFPAGDRRRPRQGVSVVVGLALRMGAGRVAARCRPRNRRVLAADPQAGRRLRPELLGCRATGLAAPVCRCLQAPRAGVAELRCSPVPCPVDHHEAMACHPVGLRVATLRRVGHLMLTAGRVSCCPAGRSGPEARQCRPAPRLACRVVVARLTVRVSSVRPGVPGCHPVRTPGSGPFATSARRGPAGCPRLPCPRRVVVVVPRGAGSRRRRISRRACRSPATRRPCRPRPAVSPVGAVDAVTRVPTGRRARRPVGVTRSPAPDRCDRAQMAAVGGVRPTQRAWTRPRPADRLLNGRSEPSRVAHPSQAHPAAGRPAAASAARRRRASAGGTTPVAGTCPVPCRLGGALCRRADRRPRAACRR</sequence>
<organism evidence="2 3">
    <name type="scientific">Asanoa ishikariensis</name>
    <dbReference type="NCBI Taxonomy" id="137265"/>
    <lineage>
        <taxon>Bacteria</taxon>
        <taxon>Bacillati</taxon>
        <taxon>Actinomycetota</taxon>
        <taxon>Actinomycetes</taxon>
        <taxon>Micromonosporales</taxon>
        <taxon>Micromonosporaceae</taxon>
        <taxon>Asanoa</taxon>
    </lineage>
</organism>
<evidence type="ECO:0000313" key="3">
    <source>
        <dbReference type="Proteomes" id="UP000199632"/>
    </source>
</evidence>
<feature type="compositionally biased region" description="Low complexity" evidence="1">
    <location>
        <begin position="378"/>
        <end position="388"/>
    </location>
</feature>
<feature type="region of interest" description="Disordered" evidence="1">
    <location>
        <begin position="341"/>
        <end position="405"/>
    </location>
</feature>
<dbReference type="Proteomes" id="UP000199632">
    <property type="component" value="Unassembled WGS sequence"/>
</dbReference>
<gene>
    <name evidence="2" type="ORF">SAMN05421684_4812</name>
</gene>
<keyword evidence="3" id="KW-1185">Reference proteome</keyword>
<dbReference type="STRING" id="137265.SAMN05421684_4812"/>
<name>A0A1H3SBT5_9ACTN</name>
<reference evidence="3" key="1">
    <citation type="submission" date="2016-10" db="EMBL/GenBank/DDBJ databases">
        <authorList>
            <person name="Varghese N."/>
            <person name="Submissions S."/>
        </authorList>
    </citation>
    <scope>NUCLEOTIDE SEQUENCE [LARGE SCALE GENOMIC DNA]</scope>
    <source>
        <strain evidence="3">DSM 44718</strain>
    </source>
</reference>
<dbReference type="EMBL" id="FNQB01000002">
    <property type="protein sequence ID" value="SDZ35476.1"/>
    <property type="molecule type" value="Genomic_DNA"/>
</dbReference>
<proteinExistence type="predicted"/>
<feature type="region of interest" description="Disordered" evidence="1">
    <location>
        <begin position="278"/>
        <end position="301"/>
    </location>
</feature>
<protein>
    <submittedName>
        <fullName evidence="2">Uncharacterized protein</fullName>
    </submittedName>
</protein>
<dbReference type="AlphaFoldDB" id="A0A1H3SBT5"/>
<evidence type="ECO:0000256" key="1">
    <source>
        <dbReference type="SAM" id="MobiDB-lite"/>
    </source>
</evidence>
<accession>A0A1H3SBT5</accession>
<evidence type="ECO:0000313" key="2">
    <source>
        <dbReference type="EMBL" id="SDZ35476.1"/>
    </source>
</evidence>